<reference evidence="4 5" key="1">
    <citation type="submission" date="2024-01" db="EMBL/GenBank/DDBJ databases">
        <title>The genomes of 5 underutilized Papilionoideae crops provide insights into root nodulation and disease resistanc.</title>
        <authorList>
            <person name="Yuan L."/>
        </authorList>
    </citation>
    <scope>NUCLEOTIDE SEQUENCE [LARGE SCALE GENOMIC DNA]</scope>
    <source>
        <strain evidence="4">ZHUSHIDOU_FW_LH</strain>
        <tissue evidence="4">Leaf</tissue>
    </source>
</reference>
<dbReference type="PANTHER" id="PTHR43281:SF24">
    <property type="entry name" value="OS07G0580900 PROTEIN"/>
    <property type="match status" value="1"/>
</dbReference>
<comment type="cofactor">
    <cofactor evidence="1">
        <name>Mg(2+)</name>
        <dbReference type="ChEBI" id="CHEBI:18420"/>
    </cofactor>
</comment>
<evidence type="ECO:0000256" key="1">
    <source>
        <dbReference type="ARBA" id="ARBA00001946"/>
    </source>
</evidence>
<dbReference type="SUPFAM" id="SSF48576">
    <property type="entry name" value="Terpenoid synthases"/>
    <property type="match status" value="1"/>
</dbReference>
<gene>
    <name evidence="4" type="ORF">RIF29_12367</name>
</gene>
<dbReference type="Proteomes" id="UP001372338">
    <property type="component" value="Unassembled WGS sequence"/>
</dbReference>
<organism evidence="4 5">
    <name type="scientific">Crotalaria pallida</name>
    <name type="common">Smooth rattlebox</name>
    <name type="synonym">Crotalaria striata</name>
    <dbReference type="NCBI Taxonomy" id="3830"/>
    <lineage>
        <taxon>Eukaryota</taxon>
        <taxon>Viridiplantae</taxon>
        <taxon>Streptophyta</taxon>
        <taxon>Embryophyta</taxon>
        <taxon>Tracheophyta</taxon>
        <taxon>Spermatophyta</taxon>
        <taxon>Magnoliopsida</taxon>
        <taxon>eudicotyledons</taxon>
        <taxon>Gunneridae</taxon>
        <taxon>Pentapetalae</taxon>
        <taxon>rosids</taxon>
        <taxon>fabids</taxon>
        <taxon>Fabales</taxon>
        <taxon>Fabaceae</taxon>
        <taxon>Papilionoideae</taxon>
        <taxon>50 kb inversion clade</taxon>
        <taxon>genistoids sensu lato</taxon>
        <taxon>core genistoids</taxon>
        <taxon>Crotalarieae</taxon>
        <taxon>Crotalaria</taxon>
    </lineage>
</organism>
<dbReference type="InterPro" id="IPR008949">
    <property type="entry name" value="Isoprenoid_synthase_dom_sf"/>
</dbReference>
<keyword evidence="5" id="KW-1185">Reference proteome</keyword>
<evidence type="ECO:0000256" key="3">
    <source>
        <dbReference type="ARBA" id="ARBA00022842"/>
    </source>
</evidence>
<keyword evidence="2" id="KW-0479">Metal-binding</keyword>
<dbReference type="GO" id="GO:0004311">
    <property type="term" value="F:geranylgeranyl diphosphate synthase activity"/>
    <property type="evidence" value="ECO:0007669"/>
    <property type="project" value="TreeGrafter"/>
</dbReference>
<dbReference type="GO" id="GO:0046872">
    <property type="term" value="F:metal ion binding"/>
    <property type="evidence" value="ECO:0007669"/>
    <property type="project" value="UniProtKB-KW"/>
</dbReference>
<accession>A0AAN9IN28</accession>
<comment type="caution">
    <text evidence="4">The sequence shown here is derived from an EMBL/GenBank/DDBJ whole genome shotgun (WGS) entry which is preliminary data.</text>
</comment>
<dbReference type="AlphaFoldDB" id="A0AAN9IN28"/>
<dbReference type="PANTHER" id="PTHR43281">
    <property type="entry name" value="FARNESYL DIPHOSPHATE SYNTHASE"/>
    <property type="match status" value="1"/>
</dbReference>
<evidence type="ECO:0000313" key="4">
    <source>
        <dbReference type="EMBL" id="KAK7283090.1"/>
    </source>
</evidence>
<keyword evidence="3" id="KW-0460">Magnesium</keyword>
<dbReference type="Gene3D" id="1.10.600.10">
    <property type="entry name" value="Farnesyl Diphosphate Synthase"/>
    <property type="match status" value="1"/>
</dbReference>
<proteinExistence type="predicted"/>
<dbReference type="EMBL" id="JAYWIO010000002">
    <property type="protein sequence ID" value="KAK7283090.1"/>
    <property type="molecule type" value="Genomic_DNA"/>
</dbReference>
<evidence type="ECO:0000256" key="2">
    <source>
        <dbReference type="ARBA" id="ARBA00022723"/>
    </source>
</evidence>
<name>A0AAN9IN28_CROPI</name>
<evidence type="ECO:0000313" key="5">
    <source>
        <dbReference type="Proteomes" id="UP001372338"/>
    </source>
</evidence>
<protein>
    <submittedName>
        <fullName evidence="4">Uncharacterized protein</fullName>
    </submittedName>
</protein>
<sequence length="113" mass="12508">MFSTLNHPETRSRSLIFIGAILFLSHQSSQSKAPSQSKQNLRKKTFDFNAFSLEKADTINKALDEAVALREPETIQGAMRYSLLADGKSFRPMLCIAASDLVDDSQEMVIVAA</sequence>